<accession>A0ABT0WJP1</accession>
<organism evidence="3 4">
    <name type="scientific">Janthinobacterium kumbetense</name>
    <dbReference type="NCBI Taxonomy" id="2950280"/>
    <lineage>
        <taxon>Bacteria</taxon>
        <taxon>Pseudomonadati</taxon>
        <taxon>Pseudomonadota</taxon>
        <taxon>Betaproteobacteria</taxon>
        <taxon>Burkholderiales</taxon>
        <taxon>Oxalobacteraceae</taxon>
        <taxon>Janthinobacterium</taxon>
    </lineage>
</organism>
<dbReference type="InterPro" id="IPR025484">
    <property type="entry name" value="DUF4376"/>
</dbReference>
<feature type="region of interest" description="Disordered" evidence="1">
    <location>
        <begin position="1"/>
        <end position="26"/>
    </location>
</feature>
<protein>
    <submittedName>
        <fullName evidence="3">DUF4376 domain-containing protein</fullName>
    </submittedName>
</protein>
<feature type="domain" description="DUF4376" evidence="2">
    <location>
        <begin position="48"/>
        <end position="153"/>
    </location>
</feature>
<reference evidence="3 4" key="1">
    <citation type="submission" date="2022-06" db="EMBL/GenBank/DDBJ databases">
        <title>Janthinobacterium kumbetensis sp. nov., isolated from spring water in Turkey.</title>
        <authorList>
            <person name="Inan Bektas K."/>
            <person name="Belduz A.A."/>
            <person name="Canakci S."/>
            <person name="Nalcaoglu A."/>
            <person name="Ceylan E."/>
            <person name="Kati H."/>
        </authorList>
    </citation>
    <scope>NUCLEOTIDE SEQUENCE [LARGE SCALE GENOMIC DNA]</scope>
    <source>
        <strain evidence="3 4">GK</strain>
    </source>
</reference>
<proteinExistence type="predicted"/>
<keyword evidence="4" id="KW-1185">Reference proteome</keyword>
<dbReference type="Pfam" id="PF14301">
    <property type="entry name" value="DUF4376"/>
    <property type="match status" value="1"/>
</dbReference>
<name>A0ABT0WJP1_9BURK</name>
<dbReference type="RefSeq" id="WP_251348242.1">
    <property type="nucleotide sequence ID" value="NZ_JAMQGR010000001.1"/>
</dbReference>
<feature type="compositionally biased region" description="Polar residues" evidence="1">
    <location>
        <begin position="1"/>
        <end position="21"/>
    </location>
</feature>
<evidence type="ECO:0000256" key="1">
    <source>
        <dbReference type="SAM" id="MobiDB-lite"/>
    </source>
</evidence>
<evidence type="ECO:0000313" key="4">
    <source>
        <dbReference type="Proteomes" id="UP001202243"/>
    </source>
</evidence>
<gene>
    <name evidence="3" type="ORF">NCG91_01280</name>
</gene>
<sequence length="162" mass="17212">METIIVNSDGTHTNERTGNTIPPQPSEHHEYDAVADMWIDARTLDGVKVRTWERIKAARSLAETADFMCGGVLYQADKDRIVGAAQLALMAQAAGQPYSIDWTLSDNTHLTLDAAGMIGVGAALGAHVAEAFAIALHLRGQIAAATSFDALDAIVWPAQGDA</sequence>
<dbReference type="Proteomes" id="UP001202243">
    <property type="component" value="Unassembled WGS sequence"/>
</dbReference>
<comment type="caution">
    <text evidence="3">The sequence shown here is derived from an EMBL/GenBank/DDBJ whole genome shotgun (WGS) entry which is preliminary data.</text>
</comment>
<dbReference type="EMBL" id="JAMQGR010000001">
    <property type="protein sequence ID" value="MCM2564217.1"/>
    <property type="molecule type" value="Genomic_DNA"/>
</dbReference>
<evidence type="ECO:0000259" key="2">
    <source>
        <dbReference type="Pfam" id="PF14301"/>
    </source>
</evidence>
<evidence type="ECO:0000313" key="3">
    <source>
        <dbReference type="EMBL" id="MCM2564217.1"/>
    </source>
</evidence>